<dbReference type="EMBL" id="JABWUV010000003">
    <property type="protein sequence ID" value="KAF6369481.1"/>
    <property type="molecule type" value="Genomic_DNA"/>
</dbReference>
<dbReference type="Proteomes" id="UP000527355">
    <property type="component" value="Unassembled WGS sequence"/>
</dbReference>
<comment type="caution">
    <text evidence="1">The sequence shown here is derived from an EMBL/GenBank/DDBJ whole genome shotgun (WGS) entry which is preliminary data.</text>
</comment>
<evidence type="ECO:0000313" key="2">
    <source>
        <dbReference type="Proteomes" id="UP000527355"/>
    </source>
</evidence>
<dbReference type="AlphaFoldDB" id="A0A7J7Z5K7"/>
<evidence type="ECO:0000313" key="1">
    <source>
        <dbReference type="EMBL" id="KAF6369481.1"/>
    </source>
</evidence>
<organism evidence="1 2">
    <name type="scientific">Myotis myotis</name>
    <name type="common">Greater mouse-eared bat</name>
    <name type="synonym">Vespertilio myotis</name>
    <dbReference type="NCBI Taxonomy" id="51298"/>
    <lineage>
        <taxon>Eukaryota</taxon>
        <taxon>Metazoa</taxon>
        <taxon>Chordata</taxon>
        <taxon>Craniata</taxon>
        <taxon>Vertebrata</taxon>
        <taxon>Euteleostomi</taxon>
        <taxon>Mammalia</taxon>
        <taxon>Eutheria</taxon>
        <taxon>Laurasiatheria</taxon>
        <taxon>Chiroptera</taxon>
        <taxon>Yangochiroptera</taxon>
        <taxon>Vespertilionidae</taxon>
        <taxon>Myotis</taxon>
    </lineage>
</organism>
<proteinExistence type="predicted"/>
<accession>A0A7J7Z5K7</accession>
<keyword evidence="2" id="KW-1185">Reference proteome</keyword>
<reference evidence="1 2" key="1">
    <citation type="journal article" date="2020" name="Nature">
        <title>Six reference-quality genomes reveal evolution of bat adaptations.</title>
        <authorList>
            <person name="Jebb D."/>
            <person name="Huang Z."/>
            <person name="Pippel M."/>
            <person name="Hughes G.M."/>
            <person name="Lavrichenko K."/>
            <person name="Devanna P."/>
            <person name="Winkler S."/>
            <person name="Jermiin L.S."/>
            <person name="Skirmuntt E.C."/>
            <person name="Katzourakis A."/>
            <person name="Burkitt-Gray L."/>
            <person name="Ray D.A."/>
            <person name="Sullivan K.A.M."/>
            <person name="Roscito J.G."/>
            <person name="Kirilenko B.M."/>
            <person name="Davalos L.M."/>
            <person name="Corthals A.P."/>
            <person name="Power M.L."/>
            <person name="Jones G."/>
            <person name="Ransome R.D."/>
            <person name="Dechmann D.K.N."/>
            <person name="Locatelli A.G."/>
            <person name="Puechmaille S.J."/>
            <person name="Fedrigo O."/>
            <person name="Jarvis E.D."/>
            <person name="Hiller M."/>
            <person name="Vernes S.C."/>
            <person name="Myers E.W."/>
            <person name="Teeling E.C."/>
        </authorList>
    </citation>
    <scope>NUCLEOTIDE SEQUENCE [LARGE SCALE GENOMIC DNA]</scope>
    <source>
        <strain evidence="1">MMyoMyo1</strain>
        <tissue evidence="1">Flight muscle</tissue>
    </source>
</reference>
<protein>
    <submittedName>
        <fullName evidence="1">Uncharacterized protein</fullName>
    </submittedName>
</protein>
<sequence>MTLTSCSGFLSSWNQKTNFPLKTHLVGHSPRHDNAVLAALPWSSRRLRSVCGRPPAAVLLSSSRSASSSETKTEAAWEGRKVRAVTSSSLSLWTWHGLDPHGEKPPALTRPWRTWSTTRRSQITDHRVAWGRAEFCR</sequence>
<gene>
    <name evidence="1" type="ORF">mMyoMyo1_010803</name>
</gene>
<name>A0A7J7Z5K7_MYOMY</name>